<feature type="transmembrane region" description="Helical" evidence="6">
    <location>
        <begin position="152"/>
        <end position="172"/>
    </location>
</feature>
<feature type="transmembrane region" description="Helical" evidence="6">
    <location>
        <begin position="45"/>
        <end position="64"/>
    </location>
</feature>
<dbReference type="OrthoDB" id="9762947at2"/>
<dbReference type="InterPro" id="IPR006037">
    <property type="entry name" value="RCK_C"/>
</dbReference>
<keyword evidence="4 6" id="KW-1133">Transmembrane helix</keyword>
<protein>
    <submittedName>
        <fullName evidence="9">Putative amino acid permease YhdG</fullName>
    </submittedName>
</protein>
<dbReference type="Gene3D" id="3.40.930.10">
    <property type="entry name" value="Mannitol-specific EII, Chain A"/>
    <property type="match status" value="1"/>
</dbReference>
<evidence type="ECO:0000256" key="4">
    <source>
        <dbReference type="ARBA" id="ARBA00022989"/>
    </source>
</evidence>
<proteinExistence type="predicted"/>
<dbReference type="GO" id="GO:0005886">
    <property type="term" value="C:plasma membrane"/>
    <property type="evidence" value="ECO:0007669"/>
    <property type="project" value="UniProtKB-SubCell"/>
</dbReference>
<dbReference type="SUPFAM" id="SSF55804">
    <property type="entry name" value="Phoshotransferase/anion transport protein"/>
    <property type="match status" value="1"/>
</dbReference>
<dbReference type="Pfam" id="PF00359">
    <property type="entry name" value="PTS_EIIA_2"/>
    <property type="match status" value="1"/>
</dbReference>
<dbReference type="Pfam" id="PF02080">
    <property type="entry name" value="TrkA_C"/>
    <property type="match status" value="1"/>
</dbReference>
<dbReference type="PROSITE" id="PS51094">
    <property type="entry name" value="PTS_EIIA_TYPE_2"/>
    <property type="match status" value="1"/>
</dbReference>
<dbReference type="EMBL" id="CP036434">
    <property type="protein sequence ID" value="QDV05286.1"/>
    <property type="molecule type" value="Genomic_DNA"/>
</dbReference>
<feature type="transmembrane region" description="Helical" evidence="6">
    <location>
        <begin position="184"/>
        <end position="206"/>
    </location>
</feature>
<dbReference type="GO" id="GO:0008324">
    <property type="term" value="F:monoatomic cation transmembrane transporter activity"/>
    <property type="evidence" value="ECO:0007669"/>
    <property type="project" value="InterPro"/>
</dbReference>
<dbReference type="InterPro" id="IPR002178">
    <property type="entry name" value="PTS_EIIA_type-2_dom"/>
</dbReference>
<evidence type="ECO:0000256" key="6">
    <source>
        <dbReference type="SAM" id="Phobius"/>
    </source>
</evidence>
<keyword evidence="3 6" id="KW-0812">Transmembrane</keyword>
<dbReference type="InterPro" id="IPR036721">
    <property type="entry name" value="RCK_C_sf"/>
</dbReference>
<feature type="transmembrane region" description="Helical" evidence="6">
    <location>
        <begin position="379"/>
        <end position="401"/>
    </location>
</feature>
<accession>A0A518EMI7</accession>
<dbReference type="RefSeq" id="WP_145194701.1">
    <property type="nucleotide sequence ID" value="NZ_CP036434.1"/>
</dbReference>
<feature type="transmembrane region" description="Helical" evidence="6">
    <location>
        <begin position="227"/>
        <end position="252"/>
    </location>
</feature>
<dbReference type="PANTHER" id="PTHR42770">
    <property type="entry name" value="AMINO ACID TRANSPORTER-RELATED"/>
    <property type="match status" value="1"/>
</dbReference>
<gene>
    <name evidence="9" type="primary">yhdG_1</name>
    <name evidence="9" type="ORF">Poly30_07820</name>
</gene>
<comment type="subcellular location">
    <subcellularLocation>
        <location evidence="1">Cell membrane</location>
        <topology evidence="1">Multi-pass membrane protein</topology>
    </subcellularLocation>
</comment>
<keyword evidence="10" id="KW-1185">Reference proteome</keyword>
<organism evidence="9 10">
    <name type="scientific">Saltatorellus ferox</name>
    <dbReference type="NCBI Taxonomy" id="2528018"/>
    <lineage>
        <taxon>Bacteria</taxon>
        <taxon>Pseudomonadati</taxon>
        <taxon>Planctomycetota</taxon>
        <taxon>Planctomycetia</taxon>
        <taxon>Planctomycetia incertae sedis</taxon>
        <taxon>Saltatorellus</taxon>
    </lineage>
</organism>
<evidence type="ECO:0000256" key="5">
    <source>
        <dbReference type="ARBA" id="ARBA00023136"/>
    </source>
</evidence>
<dbReference type="Proteomes" id="UP000320390">
    <property type="component" value="Chromosome"/>
</dbReference>
<feature type="transmembrane region" description="Helical" evidence="6">
    <location>
        <begin position="272"/>
        <end position="294"/>
    </location>
</feature>
<feature type="domain" description="PTS EIIA type-2" evidence="7">
    <location>
        <begin position="470"/>
        <end position="621"/>
    </location>
</feature>
<feature type="domain" description="RCK C-terminal" evidence="8">
    <location>
        <begin position="612"/>
        <end position="696"/>
    </location>
</feature>
<dbReference type="InterPro" id="IPR002293">
    <property type="entry name" value="AA/rel_permease1"/>
</dbReference>
<dbReference type="InterPro" id="IPR050367">
    <property type="entry name" value="APC_superfamily"/>
</dbReference>
<keyword evidence="5 6" id="KW-0472">Membrane</keyword>
<evidence type="ECO:0000256" key="3">
    <source>
        <dbReference type="ARBA" id="ARBA00022692"/>
    </source>
</evidence>
<dbReference type="Pfam" id="PF13520">
    <property type="entry name" value="AA_permease_2"/>
    <property type="match status" value="1"/>
</dbReference>
<evidence type="ECO:0000256" key="2">
    <source>
        <dbReference type="ARBA" id="ARBA00022475"/>
    </source>
</evidence>
<dbReference type="Gene3D" id="1.20.1740.10">
    <property type="entry name" value="Amino acid/polyamine transporter I"/>
    <property type="match status" value="1"/>
</dbReference>
<keyword evidence="2" id="KW-1003">Cell membrane</keyword>
<dbReference type="SUPFAM" id="SSF116726">
    <property type="entry name" value="TrkA C-terminal domain-like"/>
    <property type="match status" value="1"/>
</dbReference>
<dbReference type="AlphaFoldDB" id="A0A518EMI7"/>
<feature type="transmembrane region" description="Helical" evidence="6">
    <location>
        <begin position="407"/>
        <end position="424"/>
    </location>
</feature>
<feature type="transmembrane region" description="Helical" evidence="6">
    <location>
        <begin position="126"/>
        <end position="145"/>
    </location>
</feature>
<sequence length="702" mass="74468">MAQAQSGAALSKELRLLDVYALATGATLSAGLFLLPGIAAAQAGVAIPLCYLIAAIPLVPAVMCKVELATAMPKAGGTYYFLDRSLGPLAGTVGGLGTWLALILKTAFALVGLGAYVSLYLEPSPILTKSIAIGFALAFGTLNILGAKKTAVFQKLLVGGLLIILTVFSVLGVPEIDFGAFKNFFAAGSDSLIATAGTVYISYVGVTKVISVAEEIKNPEKTLPRAVLLSMITAVVVYLLTTTIMVGVVPMAELAGNETPMAAAASKIAGSFGKAVISVAAVLAFFSVANAGILSASRYPMAMATDRLVPGGLAKLSGRGTPARSIVLSVSIIIVIVAFLDPLKIAKLASAFQLLIFALQCLAVMVMRESGLKSYDPSFRAPFYPWLPLFGLLAPFFLIAAMGTLPVLFSLGLIAGGVGWYWTYGRERVDRRGAVFHVFARLGEQRHEGLDTELRGILKTKGLRDEDPFDQVVFSSTVIDVQASVPFDTLIDRAASALHARTGRDASLFVQGFTEGTKTGATPVAKGVALPHMRIEDFGDPCLVLVRAHETIEIKGGDVFGNQTTPEQVHAIFFLVSDASDPGQHLRMLAKLASRIDEEDFLDGWLGARNEVQLREVFLRNERYLSIKLEDGSPAASLVGKSIEQLELPEDSLIAAIRRDGATIMPRASSVLQPGDRLIVIGESRAITQLREQFGRKDAPAA</sequence>
<feature type="transmembrane region" description="Helical" evidence="6">
    <location>
        <begin position="99"/>
        <end position="120"/>
    </location>
</feature>
<dbReference type="PANTHER" id="PTHR42770:SF7">
    <property type="entry name" value="MEMBRANE PROTEIN"/>
    <property type="match status" value="1"/>
</dbReference>
<feature type="transmembrane region" description="Helical" evidence="6">
    <location>
        <begin position="323"/>
        <end position="340"/>
    </location>
</feature>
<dbReference type="Gene3D" id="3.30.70.1450">
    <property type="entry name" value="Regulator of K+ conductance, C-terminal domain"/>
    <property type="match status" value="1"/>
</dbReference>
<evidence type="ECO:0000259" key="7">
    <source>
        <dbReference type="PROSITE" id="PS51094"/>
    </source>
</evidence>
<name>A0A518EMI7_9BACT</name>
<feature type="transmembrane region" description="Helical" evidence="6">
    <location>
        <begin position="20"/>
        <end position="39"/>
    </location>
</feature>
<feature type="transmembrane region" description="Helical" evidence="6">
    <location>
        <begin position="346"/>
        <end position="367"/>
    </location>
</feature>
<reference evidence="9 10" key="1">
    <citation type="submission" date="2019-02" db="EMBL/GenBank/DDBJ databases">
        <title>Deep-cultivation of Planctomycetes and their phenomic and genomic characterization uncovers novel biology.</title>
        <authorList>
            <person name="Wiegand S."/>
            <person name="Jogler M."/>
            <person name="Boedeker C."/>
            <person name="Pinto D."/>
            <person name="Vollmers J."/>
            <person name="Rivas-Marin E."/>
            <person name="Kohn T."/>
            <person name="Peeters S.H."/>
            <person name="Heuer A."/>
            <person name="Rast P."/>
            <person name="Oberbeckmann S."/>
            <person name="Bunk B."/>
            <person name="Jeske O."/>
            <person name="Meyerdierks A."/>
            <person name="Storesund J.E."/>
            <person name="Kallscheuer N."/>
            <person name="Luecker S."/>
            <person name="Lage O.M."/>
            <person name="Pohl T."/>
            <person name="Merkel B.J."/>
            <person name="Hornburger P."/>
            <person name="Mueller R.-W."/>
            <person name="Bruemmer F."/>
            <person name="Labrenz M."/>
            <person name="Spormann A.M."/>
            <person name="Op den Camp H."/>
            <person name="Overmann J."/>
            <person name="Amann R."/>
            <person name="Jetten M.S.M."/>
            <person name="Mascher T."/>
            <person name="Medema M.H."/>
            <person name="Devos D.P."/>
            <person name="Kaster A.-K."/>
            <person name="Ovreas L."/>
            <person name="Rohde M."/>
            <person name="Galperin M.Y."/>
            <person name="Jogler C."/>
        </authorList>
    </citation>
    <scope>NUCLEOTIDE SEQUENCE [LARGE SCALE GENOMIC DNA]</scope>
    <source>
        <strain evidence="9 10">Poly30</strain>
    </source>
</reference>
<evidence type="ECO:0000259" key="8">
    <source>
        <dbReference type="PROSITE" id="PS51202"/>
    </source>
</evidence>
<dbReference type="InterPro" id="IPR016152">
    <property type="entry name" value="PTrfase/Anion_transptr"/>
</dbReference>
<dbReference type="PROSITE" id="PS51202">
    <property type="entry name" value="RCK_C"/>
    <property type="match status" value="1"/>
</dbReference>
<dbReference type="GO" id="GO:0006813">
    <property type="term" value="P:potassium ion transport"/>
    <property type="evidence" value="ECO:0007669"/>
    <property type="project" value="InterPro"/>
</dbReference>
<evidence type="ECO:0000256" key="1">
    <source>
        <dbReference type="ARBA" id="ARBA00004651"/>
    </source>
</evidence>
<evidence type="ECO:0000313" key="9">
    <source>
        <dbReference type="EMBL" id="QDV05286.1"/>
    </source>
</evidence>
<evidence type="ECO:0000313" key="10">
    <source>
        <dbReference type="Proteomes" id="UP000320390"/>
    </source>
</evidence>